<keyword evidence="6 13" id="KW-0418">Kinase</keyword>
<evidence type="ECO:0000256" key="4">
    <source>
        <dbReference type="ARBA" id="ARBA00022679"/>
    </source>
</evidence>
<evidence type="ECO:0000256" key="5">
    <source>
        <dbReference type="ARBA" id="ARBA00022741"/>
    </source>
</evidence>
<comment type="caution">
    <text evidence="13">The sequence shown here is derived from an EMBL/GenBank/DDBJ whole genome shotgun (WGS) entry which is preliminary data.</text>
</comment>
<dbReference type="PANTHER" id="PTHR24421:SF10">
    <property type="entry name" value="NITRATE_NITRITE SENSOR PROTEIN NARQ"/>
    <property type="match status" value="1"/>
</dbReference>
<dbReference type="GO" id="GO:0046983">
    <property type="term" value="F:protein dimerization activity"/>
    <property type="evidence" value="ECO:0007669"/>
    <property type="project" value="InterPro"/>
</dbReference>
<evidence type="ECO:0000313" key="13">
    <source>
        <dbReference type="EMBL" id="TIH40335.1"/>
    </source>
</evidence>
<accession>A0A4T2C7A6</accession>
<feature type="compositionally biased region" description="Polar residues" evidence="9">
    <location>
        <begin position="20"/>
        <end position="35"/>
    </location>
</feature>
<keyword evidence="3" id="KW-0597">Phosphoprotein</keyword>
<dbReference type="CDD" id="cd16917">
    <property type="entry name" value="HATPase_UhpB-NarQ-NarX-like"/>
    <property type="match status" value="1"/>
</dbReference>
<keyword evidence="8" id="KW-0902">Two-component regulatory system</keyword>
<keyword evidence="7" id="KW-0067">ATP-binding</keyword>
<dbReference type="InterPro" id="IPR011712">
    <property type="entry name" value="Sig_transdc_His_kin_sub3_dim/P"/>
</dbReference>
<proteinExistence type="predicted"/>
<keyword evidence="10" id="KW-0812">Transmembrane</keyword>
<dbReference type="Pfam" id="PF02518">
    <property type="entry name" value="HATPase_c"/>
    <property type="match status" value="1"/>
</dbReference>
<dbReference type="Proteomes" id="UP000306192">
    <property type="component" value="Unassembled WGS sequence"/>
</dbReference>
<dbReference type="EMBL" id="QYRT01000003">
    <property type="protein sequence ID" value="TIH40335.1"/>
    <property type="molecule type" value="Genomic_DNA"/>
</dbReference>
<evidence type="ECO:0000259" key="11">
    <source>
        <dbReference type="Pfam" id="PF02518"/>
    </source>
</evidence>
<dbReference type="SUPFAM" id="SSF55874">
    <property type="entry name" value="ATPase domain of HSP90 chaperone/DNA topoisomerase II/histidine kinase"/>
    <property type="match status" value="1"/>
</dbReference>
<dbReference type="GO" id="GO:0016020">
    <property type="term" value="C:membrane"/>
    <property type="evidence" value="ECO:0007669"/>
    <property type="project" value="InterPro"/>
</dbReference>
<gene>
    <name evidence="13" type="ORF">D4765_01915</name>
</gene>
<feature type="transmembrane region" description="Helical" evidence="10">
    <location>
        <begin position="85"/>
        <end position="107"/>
    </location>
</feature>
<feature type="domain" description="Signal transduction histidine kinase subgroup 3 dimerisation and phosphoacceptor" evidence="12">
    <location>
        <begin position="261"/>
        <end position="326"/>
    </location>
</feature>
<keyword evidence="10" id="KW-0472">Membrane</keyword>
<feature type="compositionally biased region" description="Basic residues" evidence="9">
    <location>
        <begin position="1"/>
        <end position="11"/>
    </location>
</feature>
<evidence type="ECO:0000256" key="10">
    <source>
        <dbReference type="SAM" id="Phobius"/>
    </source>
</evidence>
<feature type="transmembrane region" description="Helical" evidence="10">
    <location>
        <begin position="186"/>
        <end position="203"/>
    </location>
</feature>
<evidence type="ECO:0000256" key="3">
    <source>
        <dbReference type="ARBA" id="ARBA00022553"/>
    </source>
</evidence>
<dbReference type="PANTHER" id="PTHR24421">
    <property type="entry name" value="NITRATE/NITRITE SENSOR PROTEIN NARX-RELATED"/>
    <property type="match status" value="1"/>
</dbReference>
<evidence type="ECO:0000259" key="12">
    <source>
        <dbReference type="Pfam" id="PF07730"/>
    </source>
</evidence>
<dbReference type="InterPro" id="IPR036890">
    <property type="entry name" value="HATPase_C_sf"/>
</dbReference>
<dbReference type="AlphaFoldDB" id="A0A4T2C7A6"/>
<keyword evidence="14" id="KW-1185">Reference proteome</keyword>
<dbReference type="Pfam" id="PF07730">
    <property type="entry name" value="HisKA_3"/>
    <property type="match status" value="1"/>
</dbReference>
<protein>
    <recommendedName>
        <fullName evidence="2">histidine kinase</fullName>
        <ecNumber evidence="2">2.7.13.3</ecNumber>
    </recommendedName>
</protein>
<feature type="domain" description="Histidine kinase/HSP90-like ATPase" evidence="11">
    <location>
        <begin position="377"/>
        <end position="466"/>
    </location>
</feature>
<evidence type="ECO:0000256" key="6">
    <source>
        <dbReference type="ARBA" id="ARBA00022777"/>
    </source>
</evidence>
<dbReference type="Gene3D" id="1.20.5.1930">
    <property type="match status" value="1"/>
</dbReference>
<name>A0A4T2C7A6_9MICO</name>
<evidence type="ECO:0000256" key="1">
    <source>
        <dbReference type="ARBA" id="ARBA00000085"/>
    </source>
</evidence>
<dbReference type="GO" id="GO:0005524">
    <property type="term" value="F:ATP binding"/>
    <property type="evidence" value="ECO:0007669"/>
    <property type="project" value="UniProtKB-KW"/>
</dbReference>
<feature type="transmembrane region" description="Helical" evidence="10">
    <location>
        <begin position="209"/>
        <end position="229"/>
    </location>
</feature>
<evidence type="ECO:0000313" key="14">
    <source>
        <dbReference type="Proteomes" id="UP000306192"/>
    </source>
</evidence>
<evidence type="ECO:0000256" key="2">
    <source>
        <dbReference type="ARBA" id="ARBA00012438"/>
    </source>
</evidence>
<sequence>MDCGRTGHRRHPDAPEGCLSMTSTERPASSTSPSKTAGRLAVWAALWRSSTERMDAQTAAASNDALRLPRPPGVFRLFFARHLWILDWAVVAVFALPAAGYLVGAFVTGRNDVAALVAASVAALALIVVTVALRFRRAHPLVLVAAVGLSFVAMGSTFGGSLLPAALFGLYGAAVYASVRAAWISFGALALILATVTLISTGVDLAETTGMSLTFGFLMLVFLLIGVNVGNRKRYVEALLDRATQLVRERDQQALLAAANERARIAREMHDIVAHSLTVMVALADGADVSVERSPERARDAIRQVAETGRTALADMRVVLGVLAEPHGGPVAAVEPVLTGPQPSHNDLAALVNAYRSAGMVIRFSVSGAVPLDAGLELTVFRIVQEALTNSLRYAPDPKHAAVSIVYSSGGVSIVVDDEGQSETGAPSIGTGKGLIGMRERAAAYGGTVEAGHTNAGGWRVRATLSTPDTKERS</sequence>
<organism evidence="13 14">
    <name type="scientific">Subtercola vilae</name>
    <dbReference type="NCBI Taxonomy" id="2056433"/>
    <lineage>
        <taxon>Bacteria</taxon>
        <taxon>Bacillati</taxon>
        <taxon>Actinomycetota</taxon>
        <taxon>Actinomycetes</taxon>
        <taxon>Micrococcales</taxon>
        <taxon>Microbacteriaceae</taxon>
        <taxon>Subtercola</taxon>
    </lineage>
</organism>
<evidence type="ECO:0000256" key="8">
    <source>
        <dbReference type="ARBA" id="ARBA00023012"/>
    </source>
</evidence>
<feature type="region of interest" description="Disordered" evidence="9">
    <location>
        <begin position="1"/>
        <end position="36"/>
    </location>
</feature>
<dbReference type="InterPro" id="IPR050482">
    <property type="entry name" value="Sensor_HK_TwoCompSys"/>
</dbReference>
<feature type="transmembrane region" description="Helical" evidence="10">
    <location>
        <begin position="113"/>
        <end position="133"/>
    </location>
</feature>
<keyword evidence="5" id="KW-0547">Nucleotide-binding</keyword>
<dbReference type="Gene3D" id="3.30.565.10">
    <property type="entry name" value="Histidine kinase-like ATPase, C-terminal domain"/>
    <property type="match status" value="1"/>
</dbReference>
<keyword evidence="4" id="KW-0808">Transferase</keyword>
<evidence type="ECO:0000256" key="7">
    <source>
        <dbReference type="ARBA" id="ARBA00022840"/>
    </source>
</evidence>
<dbReference type="EC" id="2.7.13.3" evidence="2"/>
<dbReference type="GO" id="GO:0000155">
    <property type="term" value="F:phosphorelay sensor kinase activity"/>
    <property type="evidence" value="ECO:0007669"/>
    <property type="project" value="InterPro"/>
</dbReference>
<keyword evidence="10" id="KW-1133">Transmembrane helix</keyword>
<dbReference type="InterPro" id="IPR003594">
    <property type="entry name" value="HATPase_dom"/>
</dbReference>
<evidence type="ECO:0000256" key="9">
    <source>
        <dbReference type="SAM" id="MobiDB-lite"/>
    </source>
</evidence>
<reference evidence="13 14" key="1">
    <citation type="journal article" date="2019" name="Microorganisms">
        <title>Systematic Affiliation and Genome Analysis of Subtercola vilae DB165(T) with Particular Emphasis on Cold Adaptation of an Isolate from a High-Altitude Cold Volcano Lake.</title>
        <authorList>
            <person name="Villalobos A.S."/>
            <person name="Wiese J."/>
            <person name="Imhoff J.F."/>
            <person name="Dorador C."/>
            <person name="Keller A."/>
            <person name="Hentschel U."/>
        </authorList>
    </citation>
    <scope>NUCLEOTIDE SEQUENCE [LARGE SCALE GENOMIC DNA]</scope>
    <source>
        <strain evidence="13 14">DB165</strain>
    </source>
</reference>
<comment type="catalytic activity">
    <reaction evidence="1">
        <text>ATP + protein L-histidine = ADP + protein N-phospho-L-histidine.</text>
        <dbReference type="EC" id="2.7.13.3"/>
    </reaction>
</comment>